<dbReference type="GO" id="GO:0008168">
    <property type="term" value="F:methyltransferase activity"/>
    <property type="evidence" value="ECO:0007669"/>
    <property type="project" value="UniProtKB-KW"/>
</dbReference>
<protein>
    <submittedName>
        <fullName evidence="1">Methyltransferase small</fullName>
    </submittedName>
</protein>
<dbReference type="EMBL" id="UFVB01000002">
    <property type="protein sequence ID" value="SUX04560.1"/>
    <property type="molecule type" value="Genomic_DNA"/>
</dbReference>
<dbReference type="GO" id="GO:0032259">
    <property type="term" value="P:methylation"/>
    <property type="evidence" value="ECO:0007669"/>
    <property type="project" value="UniProtKB-KW"/>
</dbReference>
<evidence type="ECO:0000313" key="1">
    <source>
        <dbReference type="EMBL" id="SUX04560.1"/>
    </source>
</evidence>
<reference evidence="1 2" key="1">
    <citation type="submission" date="2018-06" db="EMBL/GenBank/DDBJ databases">
        <authorList>
            <consortium name="Pathogen Informatics"/>
            <person name="Doyle S."/>
        </authorList>
    </citation>
    <scope>NUCLEOTIDE SEQUENCE [LARGE SCALE GENOMIC DNA]</scope>
    <source>
        <strain evidence="1 2">NCTC13105</strain>
    </source>
</reference>
<dbReference type="RefSeq" id="WP_181891850.1">
    <property type="nucleotide sequence ID" value="NZ_JAMZIS010000012.1"/>
</dbReference>
<comment type="caution">
    <text evidence="1">The sequence shown here is derived from an EMBL/GenBank/DDBJ whole genome shotgun (WGS) entry which is preliminary data.</text>
</comment>
<proteinExistence type="predicted"/>
<evidence type="ECO:0000313" key="2">
    <source>
        <dbReference type="Proteomes" id="UP000254131"/>
    </source>
</evidence>
<name>A0AAX2M3S5_CAMJU</name>
<accession>A0AAX2M3S5</accession>
<dbReference type="AlphaFoldDB" id="A0AAX2M3S5"/>
<sequence length="322" mass="36892">MAKKRTILIPRIEDINITPDTSCMHPILEDNTLVCLHGGRVKLKAKKAKRIKSDNVPIMLDNEIQGASISGCLNPPILGGPCTKVAMVFAYTYSDHKVNNKHSVLQMGLIGMSIKGYPIFAIPKKNKIKFALAKIQASPLAKIKYDRIRWEGGGGKLGAAQRRRREKSKEKAKMLLYLENENKKDSKIKQISISNIPKKPHWRESEEDISKLYHDYEKQKSFLNSKEVPYGTKHSVRPDLYKNGSSIEIKNYNLDKTYSANNLINIITKQYQQRLQHLPPKTEQIFIIDSRGQNISKEIQEKIKQKIRIKLNCDILIQFKTK</sequence>
<keyword evidence="1" id="KW-0808">Transferase</keyword>
<organism evidence="1 2">
    <name type="scientific">Campylobacter jejuni</name>
    <dbReference type="NCBI Taxonomy" id="197"/>
    <lineage>
        <taxon>Bacteria</taxon>
        <taxon>Pseudomonadati</taxon>
        <taxon>Campylobacterota</taxon>
        <taxon>Epsilonproteobacteria</taxon>
        <taxon>Campylobacterales</taxon>
        <taxon>Campylobacteraceae</taxon>
        <taxon>Campylobacter</taxon>
    </lineage>
</organism>
<gene>
    <name evidence="1" type="ORF">NCTC13105_01873</name>
</gene>
<dbReference type="Proteomes" id="UP000254131">
    <property type="component" value="Unassembled WGS sequence"/>
</dbReference>
<keyword evidence="1" id="KW-0489">Methyltransferase</keyword>